<dbReference type="CDD" id="cd00082">
    <property type="entry name" value="HisKA"/>
    <property type="match status" value="1"/>
</dbReference>
<organism evidence="13 14">
    <name type="scientific">Caenimonas sedimenti</name>
    <dbReference type="NCBI Taxonomy" id="2596921"/>
    <lineage>
        <taxon>Bacteria</taxon>
        <taxon>Pseudomonadati</taxon>
        <taxon>Pseudomonadota</taxon>
        <taxon>Betaproteobacteria</taxon>
        <taxon>Burkholderiales</taxon>
        <taxon>Comamonadaceae</taxon>
        <taxon>Caenimonas</taxon>
    </lineage>
</organism>
<keyword evidence="8" id="KW-1133">Transmembrane helix</keyword>
<dbReference type="Proteomes" id="UP000318199">
    <property type="component" value="Unassembled WGS sequence"/>
</dbReference>
<dbReference type="SMART" id="SM00387">
    <property type="entry name" value="HATPase_c"/>
    <property type="match status" value="1"/>
</dbReference>
<dbReference type="PANTHER" id="PTHR43711:SF1">
    <property type="entry name" value="HISTIDINE KINASE 1"/>
    <property type="match status" value="1"/>
</dbReference>
<evidence type="ECO:0000313" key="13">
    <source>
        <dbReference type="EMBL" id="TWO72215.1"/>
    </source>
</evidence>
<dbReference type="Gene3D" id="1.10.287.130">
    <property type="match status" value="1"/>
</dbReference>
<evidence type="ECO:0000256" key="6">
    <source>
        <dbReference type="ARBA" id="ARBA00022692"/>
    </source>
</evidence>
<sequence length="594" mass="64403">MTRFLRSRLLSYVLPGLVLVGAGAVSYELWERERQEIEAGLQAEFDTRVRETVSLFRERMLAYEQALHATHGLFATSAVVQRGDFQAFVARLRIDSHPGLQGLGYSQYVPATERERHVRAVRSQGFPAYALRPAGGVDEVTSAVFFEPSGSSLLGTLGSDYFAEPSRRHAMVAARDSGRVAISNKVKLPHEDAQQVQAGYRMWLPVYHPGRPTGNVQERRAAIAGWVYAAFSMDGLTGNILGERADIDIEVQDAGVGQGGEQAVDTIGDRVGGESTVKLFFASQRVEVDGYSWMLTARSLPNFATPVALSKLQLVARTGAVASLALALLTWYLLRRRIRLLRADEDLRAAKDHAEAASAAKTRFLAAASHDLRQPIQALGLFTATLESMARRPELPGPEVAHIAARLQQAVQGLGRLLDGLFELSALQNGVVTVSRRATPLAEVLAEVSTAFAGPAREKGLELRVRLPSALWVDTDPVVLRRVLSNLVANALRYTPKGRVLVGCRRRAGAVEIQVLDTGIGIAPDETAKVFGEFYQPSNVARGEEHGMGLGLAIVQRLATLLGAVVQVRSVPGRGSVFSVRLPRMALAIAAGER</sequence>
<keyword evidence="14" id="KW-1185">Reference proteome</keyword>
<dbReference type="FunFam" id="3.30.565.10:FF:000049">
    <property type="entry name" value="Two-component sensor histidine kinase"/>
    <property type="match status" value="1"/>
</dbReference>
<comment type="catalytic activity">
    <reaction evidence="1">
        <text>ATP + protein L-histidine = ADP + protein N-phospho-L-histidine.</text>
        <dbReference type="EC" id="2.7.13.3"/>
    </reaction>
</comment>
<dbReference type="AlphaFoldDB" id="A0A562ZV74"/>
<dbReference type="InterPro" id="IPR003594">
    <property type="entry name" value="HATPase_dom"/>
</dbReference>
<evidence type="ECO:0000256" key="7">
    <source>
        <dbReference type="ARBA" id="ARBA00022777"/>
    </source>
</evidence>
<dbReference type="InterPro" id="IPR036097">
    <property type="entry name" value="HisK_dim/P_sf"/>
</dbReference>
<reference evidence="13 14" key="1">
    <citation type="submission" date="2019-07" db="EMBL/GenBank/DDBJ databases">
        <title>Caenimonas sedimenti sp. nov., isolated from activated sludge.</title>
        <authorList>
            <person name="Xu J."/>
        </authorList>
    </citation>
    <scope>NUCLEOTIDE SEQUENCE [LARGE SCALE GENOMIC DNA]</scope>
    <source>
        <strain evidence="13 14">HX-9-20</strain>
    </source>
</reference>
<dbReference type="SMART" id="SM01079">
    <property type="entry name" value="CHASE"/>
    <property type="match status" value="1"/>
</dbReference>
<dbReference type="GO" id="GO:0016020">
    <property type="term" value="C:membrane"/>
    <property type="evidence" value="ECO:0007669"/>
    <property type="project" value="UniProtKB-SubCell"/>
</dbReference>
<comment type="caution">
    <text evidence="13">The sequence shown here is derived from an EMBL/GenBank/DDBJ whole genome shotgun (WGS) entry which is preliminary data.</text>
</comment>
<dbReference type="Pfam" id="PF03924">
    <property type="entry name" value="CHASE"/>
    <property type="match status" value="1"/>
</dbReference>
<dbReference type="SUPFAM" id="SSF55874">
    <property type="entry name" value="ATPase domain of HSP90 chaperone/DNA topoisomerase II/histidine kinase"/>
    <property type="match status" value="1"/>
</dbReference>
<proteinExistence type="predicted"/>
<dbReference type="InterPro" id="IPR036890">
    <property type="entry name" value="HATPase_C_sf"/>
</dbReference>
<dbReference type="EMBL" id="VOBQ01000004">
    <property type="protein sequence ID" value="TWO72215.1"/>
    <property type="molecule type" value="Genomic_DNA"/>
</dbReference>
<dbReference type="InterPro" id="IPR050736">
    <property type="entry name" value="Sensor_HK_Regulatory"/>
</dbReference>
<dbReference type="Pfam" id="PF02518">
    <property type="entry name" value="HATPase_c"/>
    <property type="match status" value="1"/>
</dbReference>
<dbReference type="Gene3D" id="3.30.565.10">
    <property type="entry name" value="Histidine kinase-like ATPase, C-terminal domain"/>
    <property type="match status" value="1"/>
</dbReference>
<dbReference type="GO" id="GO:0000155">
    <property type="term" value="F:phosphorelay sensor kinase activity"/>
    <property type="evidence" value="ECO:0007669"/>
    <property type="project" value="InterPro"/>
</dbReference>
<keyword evidence="7" id="KW-0418">Kinase</keyword>
<evidence type="ECO:0000256" key="5">
    <source>
        <dbReference type="ARBA" id="ARBA00022679"/>
    </source>
</evidence>
<dbReference type="InterPro" id="IPR005467">
    <property type="entry name" value="His_kinase_dom"/>
</dbReference>
<dbReference type="InterPro" id="IPR003661">
    <property type="entry name" value="HisK_dim/P_dom"/>
</dbReference>
<feature type="domain" description="CHASE" evidence="12">
    <location>
        <begin position="76"/>
        <end position="243"/>
    </location>
</feature>
<dbReference type="InterPro" id="IPR042240">
    <property type="entry name" value="CHASE_sf"/>
</dbReference>
<name>A0A562ZV74_9BURK</name>
<evidence type="ECO:0000259" key="11">
    <source>
        <dbReference type="PROSITE" id="PS50109"/>
    </source>
</evidence>
<feature type="domain" description="Histidine kinase" evidence="11">
    <location>
        <begin position="367"/>
        <end position="586"/>
    </location>
</feature>
<evidence type="ECO:0000256" key="10">
    <source>
        <dbReference type="ARBA" id="ARBA00023136"/>
    </source>
</evidence>
<dbReference type="InterPro" id="IPR006189">
    <property type="entry name" value="CHASE_dom"/>
</dbReference>
<evidence type="ECO:0000313" key="14">
    <source>
        <dbReference type="Proteomes" id="UP000318199"/>
    </source>
</evidence>
<keyword evidence="10" id="KW-0472">Membrane</keyword>
<dbReference type="SUPFAM" id="SSF47384">
    <property type="entry name" value="Homodimeric domain of signal transducing histidine kinase"/>
    <property type="match status" value="1"/>
</dbReference>
<keyword evidence="4" id="KW-0597">Phosphoprotein</keyword>
<gene>
    <name evidence="13" type="ORF">FN976_05775</name>
</gene>
<dbReference type="PROSITE" id="PS50839">
    <property type="entry name" value="CHASE"/>
    <property type="match status" value="1"/>
</dbReference>
<evidence type="ECO:0000256" key="1">
    <source>
        <dbReference type="ARBA" id="ARBA00000085"/>
    </source>
</evidence>
<dbReference type="Pfam" id="PF00512">
    <property type="entry name" value="HisKA"/>
    <property type="match status" value="1"/>
</dbReference>
<evidence type="ECO:0000256" key="3">
    <source>
        <dbReference type="ARBA" id="ARBA00012438"/>
    </source>
</evidence>
<keyword evidence="6" id="KW-0812">Transmembrane</keyword>
<keyword evidence="5" id="KW-0808">Transferase</keyword>
<dbReference type="Gene3D" id="3.30.450.350">
    <property type="entry name" value="CHASE domain"/>
    <property type="match status" value="1"/>
</dbReference>
<keyword evidence="9" id="KW-0902">Two-component regulatory system</keyword>
<dbReference type="EC" id="2.7.13.3" evidence="3"/>
<evidence type="ECO:0000256" key="4">
    <source>
        <dbReference type="ARBA" id="ARBA00022553"/>
    </source>
</evidence>
<accession>A0A562ZV74</accession>
<evidence type="ECO:0000256" key="2">
    <source>
        <dbReference type="ARBA" id="ARBA00004370"/>
    </source>
</evidence>
<dbReference type="PROSITE" id="PS50109">
    <property type="entry name" value="HIS_KIN"/>
    <property type="match status" value="1"/>
</dbReference>
<dbReference type="RefSeq" id="WP_145891911.1">
    <property type="nucleotide sequence ID" value="NZ_VOBQ01000004.1"/>
</dbReference>
<dbReference type="PANTHER" id="PTHR43711">
    <property type="entry name" value="TWO-COMPONENT HISTIDINE KINASE"/>
    <property type="match status" value="1"/>
</dbReference>
<comment type="subcellular location">
    <subcellularLocation>
        <location evidence="2">Membrane</location>
    </subcellularLocation>
</comment>
<evidence type="ECO:0000259" key="12">
    <source>
        <dbReference type="PROSITE" id="PS50839"/>
    </source>
</evidence>
<evidence type="ECO:0000256" key="9">
    <source>
        <dbReference type="ARBA" id="ARBA00023012"/>
    </source>
</evidence>
<dbReference type="InterPro" id="IPR004358">
    <property type="entry name" value="Sig_transdc_His_kin-like_C"/>
</dbReference>
<evidence type="ECO:0000256" key="8">
    <source>
        <dbReference type="ARBA" id="ARBA00022989"/>
    </source>
</evidence>
<dbReference type="PRINTS" id="PR00344">
    <property type="entry name" value="BCTRLSENSOR"/>
</dbReference>
<protein>
    <recommendedName>
        <fullName evidence="3">histidine kinase</fullName>
        <ecNumber evidence="3">2.7.13.3</ecNumber>
    </recommendedName>
</protein>
<dbReference type="SMART" id="SM00388">
    <property type="entry name" value="HisKA"/>
    <property type="match status" value="1"/>
</dbReference>
<dbReference type="OrthoDB" id="6114847at2"/>